<dbReference type="InParanoid" id="A0A0H2R9Y4"/>
<evidence type="ECO:0000313" key="2">
    <source>
        <dbReference type="Proteomes" id="UP000053477"/>
    </source>
</evidence>
<organism evidence="1 2">
    <name type="scientific">Schizopora paradoxa</name>
    <dbReference type="NCBI Taxonomy" id="27342"/>
    <lineage>
        <taxon>Eukaryota</taxon>
        <taxon>Fungi</taxon>
        <taxon>Dikarya</taxon>
        <taxon>Basidiomycota</taxon>
        <taxon>Agaricomycotina</taxon>
        <taxon>Agaricomycetes</taxon>
        <taxon>Hymenochaetales</taxon>
        <taxon>Schizoporaceae</taxon>
        <taxon>Schizopora</taxon>
    </lineage>
</organism>
<sequence length="358" mass="40739">MDAKDEPEHRPVIRKPATGYWFEDGNVVLSADFGSAKKKGSPTELLFRVHKSQLSNHSKIFNDMFGLGDGMEQSSEMFQGVPLVHLHDSALDVKIMLAAIYYPLTLISIFDGNAKPLAKAIMLFRMLKKYDMTELMAEFIPHLTAKWPNSLSGWDRREDHIDMVIEDAQRDEMDATQEPEVYVPKTITITPDPVAAILFARYFDLKGIIPVAFYDLSRLDIEDDFDDPHCSGRPAQWSALPGLNYRSLLRGRERLIDQARGMLRMHSQKVPNHVKACMPGCAARYSEAFVLAMRLEEGNYDILRHLRHFASRYGGLAQDGTSHIYMQGGPCPSCCRELERGFKEVREAIWNKIPSVFR</sequence>
<protein>
    <recommendedName>
        <fullName evidence="3">BTB domain-containing protein</fullName>
    </recommendedName>
</protein>
<dbReference type="AlphaFoldDB" id="A0A0H2R9Y4"/>
<accession>A0A0H2R9Y4</accession>
<evidence type="ECO:0000313" key="1">
    <source>
        <dbReference type="EMBL" id="KLO08182.1"/>
    </source>
</evidence>
<proteinExistence type="predicted"/>
<dbReference type="Proteomes" id="UP000053477">
    <property type="component" value="Unassembled WGS sequence"/>
</dbReference>
<reference evidence="1 2" key="1">
    <citation type="submission" date="2015-04" db="EMBL/GenBank/DDBJ databases">
        <title>Complete genome sequence of Schizopora paradoxa KUC8140, a cosmopolitan wood degrader in East Asia.</title>
        <authorList>
            <consortium name="DOE Joint Genome Institute"/>
            <person name="Min B."/>
            <person name="Park H."/>
            <person name="Jang Y."/>
            <person name="Kim J.-J."/>
            <person name="Kim K.H."/>
            <person name="Pangilinan J."/>
            <person name="Lipzen A."/>
            <person name="Riley R."/>
            <person name="Grigoriev I.V."/>
            <person name="Spatafora J.W."/>
            <person name="Choi I.-G."/>
        </authorList>
    </citation>
    <scope>NUCLEOTIDE SEQUENCE [LARGE SCALE GENOMIC DNA]</scope>
    <source>
        <strain evidence="1 2">KUC8140</strain>
    </source>
</reference>
<evidence type="ECO:0008006" key="3">
    <source>
        <dbReference type="Google" id="ProtNLM"/>
    </source>
</evidence>
<dbReference type="EMBL" id="KQ086103">
    <property type="protein sequence ID" value="KLO08182.1"/>
    <property type="molecule type" value="Genomic_DNA"/>
</dbReference>
<name>A0A0H2R9Y4_9AGAM</name>
<dbReference type="STRING" id="27342.A0A0H2R9Y4"/>
<dbReference type="OrthoDB" id="3218112at2759"/>
<gene>
    <name evidence="1" type="ORF">SCHPADRAFT_835655</name>
</gene>
<keyword evidence="2" id="KW-1185">Reference proteome</keyword>